<reference evidence="1 2" key="1">
    <citation type="journal article" date="2020" name="Nat. Food">
        <title>A phased Vanilla planifolia genome enables genetic improvement of flavour and production.</title>
        <authorList>
            <person name="Hasing T."/>
            <person name="Tang H."/>
            <person name="Brym M."/>
            <person name="Khazi F."/>
            <person name="Huang T."/>
            <person name="Chambers A.H."/>
        </authorList>
    </citation>
    <scope>NUCLEOTIDE SEQUENCE [LARGE SCALE GENOMIC DNA]</scope>
    <source>
        <tissue evidence="1">Leaf</tissue>
    </source>
</reference>
<dbReference type="EMBL" id="JADCNM010000459">
    <property type="protein sequence ID" value="KAG0447441.1"/>
    <property type="molecule type" value="Genomic_DNA"/>
</dbReference>
<proteinExistence type="predicted"/>
<comment type="caution">
    <text evidence="1">The sequence shown here is derived from an EMBL/GenBank/DDBJ whole genome shotgun (WGS) entry which is preliminary data.</text>
</comment>
<gene>
    <name evidence="1" type="ORF">HPP92_028326</name>
</gene>
<dbReference type="OrthoDB" id="5086500at2759"/>
<dbReference type="PANTHER" id="PTHR48187:SF2">
    <property type="entry name" value="LD21810P"/>
    <property type="match status" value="1"/>
</dbReference>
<accession>A0A835P614</accession>
<sequence length="336" mass="37974">MADDKISPLVKLDWWETYRSRGWERGNILARMRRKKNDDKGKKVIEVAFEKDFIIWAGMRPTVPSILVELPFFSTILSGKTVNGHDIEDCYVLQEIIKALVKQGKLLGVHYELASKACDATPKHVRDLLLLPTKALPDSSMFDLWNGKAKMDNNHGGLVVKQMLYQAKLNNLNSFLDNTIGIVFYSCPHFGSKLADMPWRMGLILRPAPTIGELRSGSSRLVELNDFIRHLHNKGYVEVLSFSETQVTPIVEGYGGWAFRMEIVPMESAYPGFGELVVLDSTDHVNSCKPVSRTDPSYVETLNFLKKLKDRVFSSSSLAFGSFTSTSFVFFCYKEA</sequence>
<dbReference type="AlphaFoldDB" id="A0A835P614"/>
<dbReference type="PANTHER" id="PTHR48187">
    <property type="entry name" value="LD21810P"/>
    <property type="match status" value="1"/>
</dbReference>
<dbReference type="Proteomes" id="UP000639772">
    <property type="component" value="Unassembled WGS sequence"/>
</dbReference>
<organism evidence="1 2">
    <name type="scientific">Vanilla planifolia</name>
    <name type="common">Vanilla</name>
    <dbReference type="NCBI Taxonomy" id="51239"/>
    <lineage>
        <taxon>Eukaryota</taxon>
        <taxon>Viridiplantae</taxon>
        <taxon>Streptophyta</taxon>
        <taxon>Embryophyta</taxon>
        <taxon>Tracheophyta</taxon>
        <taxon>Spermatophyta</taxon>
        <taxon>Magnoliopsida</taxon>
        <taxon>Liliopsida</taxon>
        <taxon>Asparagales</taxon>
        <taxon>Orchidaceae</taxon>
        <taxon>Vanilloideae</taxon>
        <taxon>Vanilleae</taxon>
        <taxon>Vanilla</taxon>
    </lineage>
</organism>
<evidence type="ECO:0000313" key="2">
    <source>
        <dbReference type="Proteomes" id="UP000639772"/>
    </source>
</evidence>
<protein>
    <submittedName>
        <fullName evidence="1">Uncharacterized protein</fullName>
    </submittedName>
</protein>
<evidence type="ECO:0000313" key="1">
    <source>
        <dbReference type="EMBL" id="KAG0447441.1"/>
    </source>
</evidence>
<name>A0A835P614_VANPL</name>